<keyword evidence="6" id="KW-1185">Reference proteome</keyword>
<evidence type="ECO:0000313" key="6">
    <source>
        <dbReference type="Proteomes" id="UP000594468"/>
    </source>
</evidence>
<evidence type="ECO:0000256" key="2">
    <source>
        <dbReference type="ARBA" id="ARBA00022729"/>
    </source>
</evidence>
<dbReference type="InterPro" id="IPR051010">
    <property type="entry name" value="BCAA_transport"/>
</dbReference>
<dbReference type="RefSeq" id="WP_195172015.1">
    <property type="nucleotide sequence ID" value="NZ_CP062983.1"/>
</dbReference>
<dbReference type="EMBL" id="CP062983">
    <property type="protein sequence ID" value="QPC83951.1"/>
    <property type="molecule type" value="Genomic_DNA"/>
</dbReference>
<dbReference type="InterPro" id="IPR028081">
    <property type="entry name" value="Leu-bd"/>
</dbReference>
<evidence type="ECO:0000259" key="4">
    <source>
        <dbReference type="Pfam" id="PF13458"/>
    </source>
</evidence>
<feature type="domain" description="Leucine-binding protein" evidence="4">
    <location>
        <begin position="52"/>
        <end position="388"/>
    </location>
</feature>
<dbReference type="AlphaFoldDB" id="A0A7S8EBM7"/>
<proteinExistence type="inferred from homology"/>
<reference evidence="5 6" key="1">
    <citation type="submission" date="2020-02" db="EMBL/GenBank/DDBJ databases">
        <authorList>
            <person name="Zheng R.K."/>
            <person name="Sun C.M."/>
        </authorList>
    </citation>
    <scope>NUCLEOTIDE SEQUENCE [LARGE SCALE GENOMIC DNA]</scope>
    <source>
        <strain evidence="6">rifampicinis</strain>
    </source>
</reference>
<dbReference type="Proteomes" id="UP000594468">
    <property type="component" value="Chromosome"/>
</dbReference>
<gene>
    <name evidence="5" type="ORF">G4Y79_06110</name>
</gene>
<organism evidence="5 6">
    <name type="scientific">Phototrophicus methaneseepsis</name>
    <dbReference type="NCBI Taxonomy" id="2710758"/>
    <lineage>
        <taxon>Bacteria</taxon>
        <taxon>Bacillati</taxon>
        <taxon>Chloroflexota</taxon>
        <taxon>Candidatus Thermofontia</taxon>
        <taxon>Phototrophicales</taxon>
        <taxon>Phototrophicaceae</taxon>
        <taxon>Phototrophicus</taxon>
    </lineage>
</organism>
<evidence type="ECO:0000256" key="1">
    <source>
        <dbReference type="ARBA" id="ARBA00010062"/>
    </source>
</evidence>
<evidence type="ECO:0000313" key="5">
    <source>
        <dbReference type="EMBL" id="QPC83951.1"/>
    </source>
</evidence>
<dbReference type="CDD" id="cd06348">
    <property type="entry name" value="PBP1_ABC_HAAT-like"/>
    <property type="match status" value="1"/>
</dbReference>
<evidence type="ECO:0000256" key="3">
    <source>
        <dbReference type="SAM" id="SignalP"/>
    </source>
</evidence>
<sequence length="406" mass="42993">MNTRKCCAFVLVLLLLFPVAVLAQDDATDEAMDEVQMGAWETCETPDNLPEEINLGVIYSLSGPISVYGGPQQQAVQLALEEINGSAYLGEGTTLTAIFEDSAGDAEQAINAMTKLVEEDGVVAVLGPTLSTEAFSADPIAQENGTPVMGTSNTAIGITDMGDFVFRDSLPEASVIPGTIAQSVEILGLERVGVLYGDDDDFTLSGYDVFIEALDENGIEIVGEETFSREDVDFSAQLTNLLNNDPDALIVSALSAEAVQIIIQARDLGFEGAIIGGNGFNSPDTIEQTGEASEGVIVGAAWNVASTNPYSEAYETAYEEAYGNAPDQFATQAYTGAWLFATAIRCANSAERSDIRDALAAITDLETPLGTFSFSETRDPIHDPVVQIVQDGAFAVLGAEDMEESE</sequence>
<name>A0A7S8EBM7_9CHLR</name>
<dbReference type="Gene3D" id="3.40.50.2300">
    <property type="match status" value="2"/>
</dbReference>
<feature type="signal peptide" evidence="3">
    <location>
        <begin position="1"/>
        <end position="23"/>
    </location>
</feature>
<feature type="chain" id="PRO_5032858275" evidence="3">
    <location>
        <begin position="24"/>
        <end position="406"/>
    </location>
</feature>
<dbReference type="InterPro" id="IPR028082">
    <property type="entry name" value="Peripla_BP_I"/>
</dbReference>
<dbReference type="PANTHER" id="PTHR30483:SF6">
    <property type="entry name" value="PERIPLASMIC BINDING PROTEIN OF ABC TRANSPORTER FOR NATURAL AMINO ACIDS"/>
    <property type="match status" value="1"/>
</dbReference>
<accession>A0A7S8EBM7</accession>
<protein>
    <submittedName>
        <fullName evidence="5">ABC transporter substrate-binding protein</fullName>
    </submittedName>
</protein>
<comment type="similarity">
    <text evidence="1">Belongs to the leucine-binding protein family.</text>
</comment>
<keyword evidence="2 3" id="KW-0732">Signal</keyword>
<dbReference type="KEGG" id="pmet:G4Y79_06110"/>
<dbReference type="PANTHER" id="PTHR30483">
    <property type="entry name" value="LEUCINE-SPECIFIC-BINDING PROTEIN"/>
    <property type="match status" value="1"/>
</dbReference>
<dbReference type="Pfam" id="PF13458">
    <property type="entry name" value="Peripla_BP_6"/>
    <property type="match status" value="1"/>
</dbReference>
<dbReference type="SUPFAM" id="SSF53822">
    <property type="entry name" value="Periplasmic binding protein-like I"/>
    <property type="match status" value="1"/>
</dbReference>